<evidence type="ECO:0000256" key="1">
    <source>
        <dbReference type="ARBA" id="ARBA00013260"/>
    </source>
</evidence>
<comment type="caution">
    <text evidence="11">The sequence shown here is derived from an EMBL/GenBank/DDBJ whole genome shotgun (WGS) entry which is preliminary data.</text>
</comment>
<dbReference type="GO" id="GO:0006515">
    <property type="term" value="P:protein quality control for misfolded or incompletely synthesized proteins"/>
    <property type="evidence" value="ECO:0007669"/>
    <property type="project" value="UniProtKB-UniRule"/>
</dbReference>
<dbReference type="PROSITE" id="PS01195">
    <property type="entry name" value="PEPT_TRNA_HYDROL_1"/>
    <property type="match status" value="1"/>
</dbReference>
<keyword evidence="12" id="KW-1185">Reference proteome</keyword>
<dbReference type="GO" id="GO:0005737">
    <property type="term" value="C:cytoplasm"/>
    <property type="evidence" value="ECO:0007669"/>
    <property type="project" value="UniProtKB-SubCell"/>
</dbReference>
<evidence type="ECO:0000256" key="3">
    <source>
        <dbReference type="ARBA" id="ARBA00022801"/>
    </source>
</evidence>
<proteinExistence type="inferred from homology"/>
<evidence type="ECO:0000256" key="10">
    <source>
        <dbReference type="RuleBase" id="RU004320"/>
    </source>
</evidence>
<dbReference type="InterPro" id="IPR018171">
    <property type="entry name" value="Pept_tRNA_hydro_CS"/>
</dbReference>
<dbReference type="Pfam" id="PF01195">
    <property type="entry name" value="Pept_tRNA_hydro"/>
    <property type="match status" value="1"/>
</dbReference>
<comment type="similarity">
    <text evidence="5 8 10">Belongs to the PTH family.</text>
</comment>
<comment type="subcellular location">
    <subcellularLocation>
        <location evidence="8">Cytoplasm</location>
    </subcellularLocation>
</comment>
<evidence type="ECO:0000256" key="2">
    <source>
        <dbReference type="ARBA" id="ARBA00022555"/>
    </source>
</evidence>
<feature type="site" description="Stabilizes the basic form of H active site to accept a proton" evidence="8">
    <location>
        <position position="107"/>
    </location>
</feature>
<sequence length="204" mass="21947">MTTRTIGTLDPTTGPVLVVGLGNPGDRYAATRHNIGHMVVNELAARNAERWSTHKAGAAVAEFRLGIGGPKIVLAKPATYMNLSGKPVAALMKFFNVGPENLIVVHDELDVDYDMLRLKRGGGEGGHNGLKSISQAIGTKDYLRVRAGIGRPPGRMAPADYVLRPFSSTEQQTLALHIDRAADAVESLIERGLTTTQNQFHQKA</sequence>
<feature type="binding site" evidence="8">
    <location>
        <position position="80"/>
    </location>
    <ligand>
        <name>tRNA</name>
        <dbReference type="ChEBI" id="CHEBI:17843"/>
    </ligand>
</feature>
<evidence type="ECO:0000256" key="8">
    <source>
        <dbReference type="HAMAP-Rule" id="MF_00083"/>
    </source>
</evidence>
<keyword evidence="4 8" id="KW-0694">RNA-binding</keyword>
<dbReference type="PANTHER" id="PTHR17224:SF1">
    <property type="entry name" value="PEPTIDYL-TRNA HYDROLASE"/>
    <property type="match status" value="1"/>
</dbReference>
<comment type="subunit">
    <text evidence="8">Monomer.</text>
</comment>
<dbReference type="STRING" id="1837282.A6F49_12945"/>
<dbReference type="NCBIfam" id="TIGR00447">
    <property type="entry name" value="pth"/>
    <property type="match status" value="1"/>
</dbReference>
<reference evidence="11 12" key="1">
    <citation type="submission" date="2016-04" db="EMBL/GenBank/DDBJ databases">
        <title>First whole genome shotgun sequence of the bacterium Enteractinococcus sp. strain UASWS1574.</title>
        <authorList>
            <person name="Crovadore J."/>
            <person name="Chablais R."/>
            <person name="Lefort F."/>
        </authorList>
    </citation>
    <scope>NUCLEOTIDE SEQUENCE [LARGE SCALE GENOMIC DNA]</scope>
    <source>
        <strain evidence="11 12">UASWS1574</strain>
    </source>
</reference>
<dbReference type="InterPro" id="IPR036416">
    <property type="entry name" value="Pept_tRNA_hydro_sf"/>
</dbReference>
<comment type="function">
    <text evidence="8">Catalyzes the release of premature peptidyl moieties from peptidyl-tRNA molecules trapped in stalled 50S ribosomal subunits, and thus maintains levels of free tRNAs and 50S ribosomes.</text>
</comment>
<evidence type="ECO:0000313" key="12">
    <source>
        <dbReference type="Proteomes" id="UP000078292"/>
    </source>
</evidence>
<feature type="site" description="Discriminates between blocked and unblocked aminoacyl-tRNA" evidence="8">
    <location>
        <position position="23"/>
    </location>
</feature>
<dbReference type="Gene3D" id="3.40.50.1470">
    <property type="entry name" value="Peptidyl-tRNA hydrolase"/>
    <property type="match status" value="1"/>
</dbReference>
<feature type="active site" description="Proton acceptor" evidence="8">
    <location>
        <position position="33"/>
    </location>
</feature>
<feature type="binding site" evidence="8">
    <location>
        <position position="28"/>
    </location>
    <ligand>
        <name>tRNA</name>
        <dbReference type="ChEBI" id="CHEBI:17843"/>
    </ligand>
</feature>
<dbReference type="HAMAP" id="MF_00083">
    <property type="entry name" value="Pept_tRNA_hydro_bact"/>
    <property type="match status" value="1"/>
</dbReference>
<dbReference type="FunFam" id="3.40.50.1470:FF:000001">
    <property type="entry name" value="Peptidyl-tRNA hydrolase"/>
    <property type="match status" value="1"/>
</dbReference>
<dbReference type="Proteomes" id="UP000078292">
    <property type="component" value="Unassembled WGS sequence"/>
</dbReference>
<dbReference type="GO" id="GO:0072344">
    <property type="term" value="P:rescue of stalled ribosome"/>
    <property type="evidence" value="ECO:0007669"/>
    <property type="project" value="UniProtKB-UniRule"/>
</dbReference>
<evidence type="ECO:0000256" key="7">
    <source>
        <dbReference type="ARBA" id="ARBA00050038"/>
    </source>
</evidence>
<dbReference type="GO" id="GO:0004045">
    <property type="term" value="F:peptidyl-tRNA hydrolase activity"/>
    <property type="evidence" value="ECO:0007669"/>
    <property type="project" value="UniProtKB-UniRule"/>
</dbReference>
<protein>
    <recommendedName>
        <fullName evidence="7 8">Peptidyl-tRNA hydrolase</fullName>
        <shortName evidence="8">Pth</shortName>
        <ecNumber evidence="1 8">3.1.1.29</ecNumber>
    </recommendedName>
</protein>
<keyword evidence="2 8" id="KW-0820">tRNA-binding</keyword>
<evidence type="ECO:0000256" key="6">
    <source>
        <dbReference type="ARBA" id="ARBA00048707"/>
    </source>
</evidence>
<keyword evidence="3 8" id="KW-0378">Hydrolase</keyword>
<comment type="catalytic activity">
    <reaction evidence="6 8 9">
        <text>an N-acyl-L-alpha-aminoacyl-tRNA + H2O = an N-acyl-L-amino acid + a tRNA + H(+)</text>
        <dbReference type="Rhea" id="RHEA:54448"/>
        <dbReference type="Rhea" id="RHEA-COMP:10123"/>
        <dbReference type="Rhea" id="RHEA-COMP:13883"/>
        <dbReference type="ChEBI" id="CHEBI:15377"/>
        <dbReference type="ChEBI" id="CHEBI:15378"/>
        <dbReference type="ChEBI" id="CHEBI:59874"/>
        <dbReference type="ChEBI" id="CHEBI:78442"/>
        <dbReference type="ChEBI" id="CHEBI:138191"/>
        <dbReference type="EC" id="3.1.1.29"/>
    </reaction>
</comment>
<accession>A0A1B7LY99</accession>
<dbReference type="SUPFAM" id="SSF53178">
    <property type="entry name" value="Peptidyl-tRNA hydrolase-like"/>
    <property type="match status" value="1"/>
</dbReference>
<dbReference type="RefSeq" id="WP_043056796.1">
    <property type="nucleotide sequence ID" value="NZ_LXEY01000020.1"/>
</dbReference>
<evidence type="ECO:0000256" key="4">
    <source>
        <dbReference type="ARBA" id="ARBA00022884"/>
    </source>
</evidence>
<dbReference type="EC" id="3.1.1.29" evidence="1 8"/>
<dbReference type="InterPro" id="IPR001328">
    <property type="entry name" value="Pept_tRNA_hydro"/>
</dbReference>
<dbReference type="PANTHER" id="PTHR17224">
    <property type="entry name" value="PEPTIDYL-TRNA HYDROLASE"/>
    <property type="match status" value="1"/>
</dbReference>
<feature type="binding site" evidence="8">
    <location>
        <position position="82"/>
    </location>
    <ligand>
        <name>tRNA</name>
        <dbReference type="ChEBI" id="CHEBI:17843"/>
    </ligand>
</feature>
<evidence type="ECO:0000256" key="5">
    <source>
        <dbReference type="ARBA" id="ARBA00038063"/>
    </source>
</evidence>
<dbReference type="GO" id="GO:0000049">
    <property type="term" value="F:tRNA binding"/>
    <property type="evidence" value="ECO:0007669"/>
    <property type="project" value="UniProtKB-UniRule"/>
</dbReference>
<name>A0A1B7LY99_9MICC</name>
<evidence type="ECO:0000313" key="11">
    <source>
        <dbReference type="EMBL" id="OAV60274.1"/>
    </source>
</evidence>
<gene>
    <name evidence="8" type="primary">pth</name>
    <name evidence="11" type="ORF">A6F49_12945</name>
</gene>
<keyword evidence="8" id="KW-0963">Cytoplasm</keyword>
<dbReference type="EMBL" id="LXEY01000020">
    <property type="protein sequence ID" value="OAV60274.1"/>
    <property type="molecule type" value="Genomic_DNA"/>
</dbReference>
<comment type="function">
    <text evidence="8">Hydrolyzes ribosome-free peptidyl-tRNAs (with 1 or more amino acids incorporated), which drop off the ribosome during protein synthesis, or as a result of ribosome stalling.</text>
</comment>
<evidence type="ECO:0000256" key="9">
    <source>
        <dbReference type="RuleBase" id="RU000673"/>
    </source>
</evidence>
<organism evidence="11 12">
    <name type="scientific">Enteractinococcus helveticum</name>
    <dbReference type="NCBI Taxonomy" id="1837282"/>
    <lineage>
        <taxon>Bacteria</taxon>
        <taxon>Bacillati</taxon>
        <taxon>Actinomycetota</taxon>
        <taxon>Actinomycetes</taxon>
        <taxon>Micrococcales</taxon>
        <taxon>Micrococcaceae</taxon>
    </lineage>
</organism>
<dbReference type="AlphaFoldDB" id="A0A1B7LY99"/>
<dbReference type="CDD" id="cd00462">
    <property type="entry name" value="PTH"/>
    <property type="match status" value="1"/>
</dbReference>
<feature type="binding site" evidence="8">
    <location>
        <position position="128"/>
    </location>
    <ligand>
        <name>tRNA</name>
        <dbReference type="ChEBI" id="CHEBI:17843"/>
    </ligand>
</feature>
<dbReference type="PROSITE" id="PS01196">
    <property type="entry name" value="PEPT_TRNA_HYDROL_2"/>
    <property type="match status" value="1"/>
</dbReference>